<proteinExistence type="predicted"/>
<evidence type="ECO:0000313" key="1">
    <source>
        <dbReference type="EMBL" id="AFY79841.1"/>
    </source>
</evidence>
<accession>K9TCK7</accession>
<organism evidence="1 2">
    <name type="scientific">Oscillatoria acuminata PCC 6304</name>
    <dbReference type="NCBI Taxonomy" id="56110"/>
    <lineage>
        <taxon>Bacteria</taxon>
        <taxon>Bacillati</taxon>
        <taxon>Cyanobacteriota</taxon>
        <taxon>Cyanophyceae</taxon>
        <taxon>Oscillatoriophycideae</taxon>
        <taxon>Oscillatoriales</taxon>
        <taxon>Oscillatoriaceae</taxon>
        <taxon>Oscillatoria</taxon>
    </lineage>
</organism>
<dbReference type="Proteomes" id="UP000010367">
    <property type="component" value="Chromosome"/>
</dbReference>
<keyword evidence="2" id="KW-1185">Reference proteome</keyword>
<dbReference type="KEGG" id="oac:Oscil6304_0083"/>
<dbReference type="AlphaFoldDB" id="K9TCK7"/>
<evidence type="ECO:0000313" key="2">
    <source>
        <dbReference type="Proteomes" id="UP000010367"/>
    </source>
</evidence>
<name>K9TCK7_9CYAN</name>
<sequence length="84" mass="9873">MGSIGQRIHLKDRESENKKIYLWIDIAQEKAQNIENRWSPLRGNKTDWVIDAKEFHQITLSNRGPTKTRKFLTIEGGWYRCGSL</sequence>
<gene>
    <name evidence="1" type="ORF">Oscil6304_0083</name>
</gene>
<dbReference type="HOGENOM" id="CLU_2524328_0_0_3"/>
<reference evidence="1 2" key="1">
    <citation type="submission" date="2012-06" db="EMBL/GenBank/DDBJ databases">
        <title>Finished chromosome of genome of Oscillatoria acuminata PCC 6304.</title>
        <authorList>
            <consortium name="US DOE Joint Genome Institute"/>
            <person name="Gugger M."/>
            <person name="Coursin T."/>
            <person name="Rippka R."/>
            <person name="Tandeau De Marsac N."/>
            <person name="Huntemann M."/>
            <person name="Wei C.-L."/>
            <person name="Han J."/>
            <person name="Detter J.C."/>
            <person name="Han C."/>
            <person name="Tapia R."/>
            <person name="Davenport K."/>
            <person name="Daligault H."/>
            <person name="Erkkila T."/>
            <person name="Gu W."/>
            <person name="Munk A.C.C."/>
            <person name="Teshima H."/>
            <person name="Xu Y."/>
            <person name="Chain P."/>
            <person name="Chen A."/>
            <person name="Krypides N."/>
            <person name="Mavromatis K."/>
            <person name="Markowitz V."/>
            <person name="Szeto E."/>
            <person name="Ivanova N."/>
            <person name="Mikhailova N."/>
            <person name="Ovchinnikova G."/>
            <person name="Pagani I."/>
            <person name="Pati A."/>
            <person name="Goodwin L."/>
            <person name="Peters L."/>
            <person name="Pitluck S."/>
            <person name="Woyke T."/>
            <person name="Kerfeld C."/>
        </authorList>
    </citation>
    <scope>NUCLEOTIDE SEQUENCE [LARGE SCALE GENOMIC DNA]</scope>
    <source>
        <strain evidence="1 2">PCC 6304</strain>
    </source>
</reference>
<protein>
    <submittedName>
        <fullName evidence="1">Uncharacterized protein</fullName>
    </submittedName>
</protein>
<dbReference type="InParanoid" id="K9TCK7"/>
<dbReference type="EMBL" id="CP003607">
    <property type="protein sequence ID" value="AFY79841.1"/>
    <property type="molecule type" value="Genomic_DNA"/>
</dbReference>